<accession>A0ABM8CYB0</accession>
<feature type="transmembrane region" description="Helical" evidence="2">
    <location>
        <begin position="98"/>
        <end position="118"/>
    </location>
</feature>
<keyword evidence="4" id="KW-1185">Reference proteome</keyword>
<feature type="region of interest" description="Disordered" evidence="1">
    <location>
        <begin position="157"/>
        <end position="191"/>
    </location>
</feature>
<gene>
    <name evidence="3" type="ORF">IFM12276_30470</name>
</gene>
<evidence type="ECO:0000313" key="3">
    <source>
        <dbReference type="EMBL" id="BDU00019.1"/>
    </source>
</evidence>
<protein>
    <recommendedName>
        <fullName evidence="5">Carotenoid biosynthesis protein</fullName>
    </recommendedName>
</protein>
<proteinExistence type="predicted"/>
<keyword evidence="2" id="KW-0812">Transmembrane</keyword>
<evidence type="ECO:0000256" key="1">
    <source>
        <dbReference type="SAM" id="MobiDB-lite"/>
    </source>
</evidence>
<feature type="transmembrane region" description="Helical" evidence="2">
    <location>
        <begin position="56"/>
        <end position="78"/>
    </location>
</feature>
<evidence type="ECO:0000313" key="4">
    <source>
        <dbReference type="Proteomes" id="UP001317870"/>
    </source>
</evidence>
<reference evidence="3 4" key="1">
    <citation type="submission" date="2022-11" db="EMBL/GenBank/DDBJ databases">
        <title>Genome Sequencing of Nocardia sp. ON39_IFM12276 and assembly.</title>
        <authorList>
            <person name="Shimojima M."/>
            <person name="Toyokawa M."/>
            <person name="Uesaka K."/>
        </authorList>
    </citation>
    <scope>NUCLEOTIDE SEQUENCE [LARGE SCALE GENOMIC DNA]</scope>
    <source>
        <strain evidence="3 4">IFM 12276</strain>
    </source>
</reference>
<sequence>MLATLGGTGHNWFERWAGVGVFLEPWLGRRATNVLWAVAPALLLRSARPRGRADEAVLAFNAGVSIASVVVHFVDWPWSRRLGIFPWLDEAEGMDHNLLPPYNAVLWLWGIGGVGAVLTETRRADLKFVAAGLLTGPLLLASARHHFVWAREQANHTSGEDGQWSSAFIDTPDRTEPGRPGSALDVPPADR</sequence>
<keyword evidence="2" id="KW-0472">Membrane</keyword>
<evidence type="ECO:0008006" key="5">
    <source>
        <dbReference type="Google" id="ProtNLM"/>
    </source>
</evidence>
<keyword evidence="2" id="KW-1133">Transmembrane helix</keyword>
<name>A0ABM8CYB0_9NOCA</name>
<dbReference type="EMBL" id="AP026978">
    <property type="protein sequence ID" value="BDU00019.1"/>
    <property type="molecule type" value="Genomic_DNA"/>
</dbReference>
<organism evidence="3 4">
    <name type="scientific">Nocardia sputorum</name>
    <dbReference type="NCBI Taxonomy" id="2984338"/>
    <lineage>
        <taxon>Bacteria</taxon>
        <taxon>Bacillati</taxon>
        <taxon>Actinomycetota</taxon>
        <taxon>Actinomycetes</taxon>
        <taxon>Mycobacteriales</taxon>
        <taxon>Nocardiaceae</taxon>
        <taxon>Nocardia</taxon>
    </lineage>
</organism>
<evidence type="ECO:0000256" key="2">
    <source>
        <dbReference type="SAM" id="Phobius"/>
    </source>
</evidence>
<dbReference type="Proteomes" id="UP001317870">
    <property type="component" value="Chromosome"/>
</dbReference>